<feature type="transmembrane region" description="Helical" evidence="7">
    <location>
        <begin position="683"/>
        <end position="702"/>
    </location>
</feature>
<feature type="domain" description="DUF7282" evidence="9">
    <location>
        <begin position="702"/>
        <end position="808"/>
    </location>
</feature>
<feature type="transmembrane region" description="Helical" evidence="7">
    <location>
        <begin position="647"/>
        <end position="671"/>
    </location>
</feature>
<evidence type="ECO:0000256" key="4">
    <source>
        <dbReference type="ARBA" id="ARBA00022989"/>
    </source>
</evidence>
<dbReference type="InterPro" id="IPR018076">
    <property type="entry name" value="T2SS_GspF_dom"/>
</dbReference>
<dbReference type="EMBL" id="RKLQ01000001">
    <property type="protein sequence ID" value="MBX0302997.1"/>
    <property type="molecule type" value="Genomic_DNA"/>
</dbReference>
<evidence type="ECO:0000256" key="6">
    <source>
        <dbReference type="SAM" id="MobiDB-lite"/>
    </source>
</evidence>
<evidence type="ECO:0000259" key="8">
    <source>
        <dbReference type="Pfam" id="PF00482"/>
    </source>
</evidence>
<dbReference type="Pfam" id="PF00482">
    <property type="entry name" value="T2SSF"/>
    <property type="match status" value="2"/>
</dbReference>
<comment type="subcellular location">
    <subcellularLocation>
        <location evidence="1">Cell membrane</location>
        <topology evidence="1">Multi-pass membrane protein</topology>
    </subcellularLocation>
</comment>
<evidence type="ECO:0000256" key="2">
    <source>
        <dbReference type="ARBA" id="ARBA00022475"/>
    </source>
</evidence>
<dbReference type="InterPro" id="IPR042094">
    <property type="entry name" value="T2SS_GspF_sf"/>
</dbReference>
<dbReference type="Gene3D" id="1.20.81.30">
    <property type="entry name" value="Type II secretion system (T2SS), domain F"/>
    <property type="match status" value="1"/>
</dbReference>
<dbReference type="PANTHER" id="PTHR35402:SF1">
    <property type="entry name" value="TYPE II SECRETION SYSTEM PROTEIN GSPF DOMAIN-CONTAINING PROTEIN"/>
    <property type="match status" value="1"/>
</dbReference>
<feature type="transmembrane region" description="Helical" evidence="7">
    <location>
        <begin position="452"/>
        <end position="471"/>
    </location>
</feature>
<dbReference type="InterPro" id="IPR055706">
    <property type="entry name" value="Slg1/2_DUF7282"/>
</dbReference>
<keyword evidence="5 7" id="KW-0472">Membrane</keyword>
<feature type="domain" description="Type II secretion system protein GspF" evidence="8">
    <location>
        <begin position="178"/>
        <end position="304"/>
    </location>
</feature>
<evidence type="ECO:0000256" key="3">
    <source>
        <dbReference type="ARBA" id="ARBA00022692"/>
    </source>
</evidence>
<dbReference type="InterPro" id="IPR056569">
    <property type="entry name" value="ArlJ-like"/>
</dbReference>
<dbReference type="PANTHER" id="PTHR35402">
    <property type="entry name" value="INTEGRAL MEMBRANE PROTEIN-RELATED"/>
    <property type="match status" value="1"/>
</dbReference>
<feature type="transmembrane region" description="Helical" evidence="7">
    <location>
        <begin position="289"/>
        <end position="312"/>
    </location>
</feature>
<dbReference type="AlphaFoldDB" id="A0A8J8C775"/>
<accession>A0A8J8C775</accession>
<keyword evidence="3 7" id="KW-0812">Transmembrane</keyword>
<feature type="transmembrane region" description="Helical" evidence="7">
    <location>
        <begin position="131"/>
        <end position="151"/>
    </location>
</feature>
<dbReference type="RefSeq" id="WP_220587219.1">
    <property type="nucleotide sequence ID" value="NZ_RKLQ01000001.1"/>
</dbReference>
<evidence type="ECO:0000313" key="11">
    <source>
        <dbReference type="Proteomes" id="UP000783863"/>
    </source>
</evidence>
<feature type="transmembrane region" description="Helical" evidence="7">
    <location>
        <begin position="590"/>
        <end position="610"/>
    </location>
</feature>
<feature type="transmembrane region" description="Helical" evidence="7">
    <location>
        <begin position="412"/>
        <end position="432"/>
    </location>
</feature>
<evidence type="ECO:0000256" key="5">
    <source>
        <dbReference type="ARBA" id="ARBA00023136"/>
    </source>
</evidence>
<dbReference type="GO" id="GO:0005886">
    <property type="term" value="C:plasma membrane"/>
    <property type="evidence" value="ECO:0007669"/>
    <property type="project" value="UniProtKB-SubCell"/>
</dbReference>
<keyword evidence="4 7" id="KW-1133">Transmembrane helix</keyword>
<keyword evidence="11" id="KW-1185">Reference proteome</keyword>
<dbReference type="Pfam" id="PF23951">
    <property type="entry name" value="DUF7282"/>
    <property type="match status" value="1"/>
</dbReference>
<evidence type="ECO:0000259" key="9">
    <source>
        <dbReference type="Pfam" id="PF23951"/>
    </source>
</evidence>
<evidence type="ECO:0000256" key="7">
    <source>
        <dbReference type="SAM" id="Phobius"/>
    </source>
</evidence>
<comment type="caution">
    <text evidence="10">The sequence shown here is derived from an EMBL/GenBank/DDBJ whole genome shotgun (WGS) entry which is preliminary data.</text>
</comment>
<gene>
    <name evidence="10" type="ORF">EGD98_04845</name>
</gene>
<evidence type="ECO:0000313" key="10">
    <source>
        <dbReference type="EMBL" id="MBX0302997.1"/>
    </source>
</evidence>
<feature type="transmembrane region" description="Helical" evidence="7">
    <location>
        <begin position="73"/>
        <end position="102"/>
    </location>
</feature>
<dbReference type="Proteomes" id="UP000783863">
    <property type="component" value="Unassembled WGS sequence"/>
</dbReference>
<feature type="transmembrane region" description="Helical" evidence="7">
    <location>
        <begin position="6"/>
        <end position="30"/>
    </location>
</feature>
<organism evidence="10 11">
    <name type="scientific">Haloarcula salinisoli</name>
    <dbReference type="NCBI Taxonomy" id="2487746"/>
    <lineage>
        <taxon>Archaea</taxon>
        <taxon>Methanobacteriati</taxon>
        <taxon>Methanobacteriota</taxon>
        <taxon>Stenosarchaea group</taxon>
        <taxon>Halobacteria</taxon>
        <taxon>Halobacteriales</taxon>
        <taxon>Haloarculaceae</taxon>
        <taxon>Haloarcula</taxon>
    </lineage>
</organism>
<feature type="domain" description="Type II secretion system protein GspF" evidence="8">
    <location>
        <begin position="486"/>
        <end position="609"/>
    </location>
</feature>
<name>A0A8J8C775_9EURY</name>
<reference evidence="10" key="1">
    <citation type="submission" date="2021-06" db="EMBL/GenBank/DDBJ databases">
        <title>Halomicroarcula sp. F24A a new haloarchaeum isolated from saline soil.</title>
        <authorList>
            <person name="Duran-Viseras A."/>
            <person name="Sanchez-Porro C."/>
            <person name="Ventosa A."/>
        </authorList>
    </citation>
    <scope>NUCLEOTIDE SEQUENCE</scope>
    <source>
        <strain evidence="10">F24A</strain>
    </source>
</reference>
<protein>
    <submittedName>
        <fullName evidence="10">Type II secretion system F family protein</fullName>
    </submittedName>
</protein>
<keyword evidence="2" id="KW-1003">Cell membrane</keyword>
<feature type="transmembrane region" description="Helical" evidence="7">
    <location>
        <begin position="318"/>
        <end position="338"/>
    </location>
</feature>
<proteinExistence type="predicted"/>
<feature type="region of interest" description="Disordered" evidence="6">
    <location>
        <begin position="780"/>
        <end position="802"/>
    </location>
</feature>
<sequence>MALNPLGLAPLLVVVGILGLVLLSSASEAVERRLTRIARRLFGRYVSDSPERERQLEAAYVGQSYRTYATRTYFYTGLAAIGGAVAGAYAVGGFLLLVPTIIDLMMGLPRTMVNALGIRGFELVLSETQTLVILVASGVVFGAVTALLTYVMRWEMPKNRADVRQRNIDAGMARTIAFMYALSRGGMSFPEVMAVLAKNEEIYGENAREFGVAVREMDLFGQDMISAIKRMNRRTPSERFKTFSENLSSVLQSGQSLSSFLHNQYERHQEEAEERQADLLESLATVAEAYVTIFVAGVLFLITILMVFGLTTTDTLPFLQLLGYLAIPLANIGFMVYLNQKLSALGIGETGTTRALERVTTATLGRPSDASDATGLTDGGTVREGDPNWARLRFHDRIGSLKSALRSPARTLVWNPTHVLYIAVPVALLLFAVRLPSAFQTSSVNVRILDDLLVQSLLLVLGSFAVVRTIYARRVSRIEAATPELLERLASLNEAGMTLVESLRRVRGSDVGVLTPEVERIWADISMGANVDDALVRFGRRIRTTAISRVVTLLTNAMHASGQLGSVLRIAATQARADHRLRNRRRQQMLTYLVVIYIAFFVFLVIIVAVQEVLVPALPSSVPTPENANRLAVNTDQFARLGQVDKAAYTLVFFHIALIQALLTGFIGGQLGEGSLKDGAKHAAVLLGIAYVAFVLLSSPVASMTVENPSVEGGQLTVDSASVSTGGFIVVHAQDANGTVLGTSGYLEPGSHEDVVITLDQQPPDRQPLVLVAHRDTNENQRLDYDFENPGETDGPYPAAGQSEFVSITVELPEERR</sequence>
<evidence type="ECO:0000256" key="1">
    <source>
        <dbReference type="ARBA" id="ARBA00004651"/>
    </source>
</evidence>